<organism evidence="2 3">
    <name type="scientific">Armillaria borealis</name>
    <dbReference type="NCBI Taxonomy" id="47425"/>
    <lineage>
        <taxon>Eukaryota</taxon>
        <taxon>Fungi</taxon>
        <taxon>Dikarya</taxon>
        <taxon>Basidiomycota</taxon>
        <taxon>Agaricomycotina</taxon>
        <taxon>Agaricomycetes</taxon>
        <taxon>Agaricomycetidae</taxon>
        <taxon>Agaricales</taxon>
        <taxon>Marasmiineae</taxon>
        <taxon>Physalacriaceae</taxon>
        <taxon>Armillaria</taxon>
    </lineage>
</organism>
<gene>
    <name evidence="1" type="ORF">EV421DRAFT_1912965</name>
    <name evidence="2" type="ORF">EV421DRAFT_2039494</name>
</gene>
<evidence type="ECO:0000313" key="3">
    <source>
        <dbReference type="Proteomes" id="UP001175226"/>
    </source>
</evidence>
<keyword evidence="3" id="KW-1185">Reference proteome</keyword>
<accession>A0AA39J3P1</accession>
<dbReference type="Proteomes" id="UP001175226">
    <property type="component" value="Unassembled WGS sequence"/>
</dbReference>
<comment type="caution">
    <text evidence="2">The sequence shown here is derived from an EMBL/GenBank/DDBJ whole genome shotgun (WGS) entry which is preliminary data.</text>
</comment>
<evidence type="ECO:0000313" key="1">
    <source>
        <dbReference type="EMBL" id="KAK0430393.1"/>
    </source>
</evidence>
<proteinExistence type="predicted"/>
<name>A0AA39J3P1_9AGAR</name>
<dbReference type="EMBL" id="JAUEPT010000069">
    <property type="protein sequence ID" value="KAK0434727.1"/>
    <property type="molecule type" value="Genomic_DNA"/>
</dbReference>
<sequence length="134" mass="14960">MAATTSTICVRYSDRFIIVKYIIRVPLPSCYHGSIPDSLATAGSIAILSLSIPRLSYFVQTHLRHAAYGTLILSSSRSRSQGSTSLSYYGHFRAFLPSEVVGHVPRNLKLLDSEFRLREAEAFECLATMCRHFS</sequence>
<protein>
    <submittedName>
        <fullName evidence="2">Uncharacterized protein</fullName>
    </submittedName>
</protein>
<dbReference type="AlphaFoldDB" id="A0AA39J3P1"/>
<dbReference type="EMBL" id="JAUEPT010000152">
    <property type="protein sequence ID" value="KAK0430393.1"/>
    <property type="molecule type" value="Genomic_DNA"/>
</dbReference>
<evidence type="ECO:0000313" key="2">
    <source>
        <dbReference type="EMBL" id="KAK0434727.1"/>
    </source>
</evidence>
<reference evidence="2" key="1">
    <citation type="submission" date="2023-06" db="EMBL/GenBank/DDBJ databases">
        <authorList>
            <consortium name="Lawrence Berkeley National Laboratory"/>
            <person name="Ahrendt S."/>
            <person name="Sahu N."/>
            <person name="Indic B."/>
            <person name="Wong-Bajracharya J."/>
            <person name="Merenyi Z."/>
            <person name="Ke H.-M."/>
            <person name="Monk M."/>
            <person name="Kocsube S."/>
            <person name="Drula E."/>
            <person name="Lipzen A."/>
            <person name="Balint B."/>
            <person name="Henrissat B."/>
            <person name="Andreopoulos B."/>
            <person name="Martin F.M."/>
            <person name="Harder C.B."/>
            <person name="Rigling D."/>
            <person name="Ford K.L."/>
            <person name="Foster G.D."/>
            <person name="Pangilinan J."/>
            <person name="Papanicolaou A."/>
            <person name="Barry K."/>
            <person name="LaButti K."/>
            <person name="Viragh M."/>
            <person name="Koriabine M."/>
            <person name="Yan M."/>
            <person name="Riley R."/>
            <person name="Champramary S."/>
            <person name="Plett K.L."/>
            <person name="Tsai I.J."/>
            <person name="Slot J."/>
            <person name="Sipos G."/>
            <person name="Plett J."/>
            <person name="Nagy L.G."/>
            <person name="Grigoriev I.V."/>
        </authorList>
    </citation>
    <scope>NUCLEOTIDE SEQUENCE</scope>
    <source>
        <strain evidence="2">FPL87.14</strain>
    </source>
</reference>